<dbReference type="NCBIfam" id="TIGR00689">
    <property type="entry name" value="rpiB_lacA_lacB"/>
    <property type="match status" value="1"/>
</dbReference>
<reference evidence="3 4" key="1">
    <citation type="journal article" date="2017" name="ISME J.">
        <title>Potential for microbial H2 and metal transformations associated with novel bacteria and archaea in deep terrestrial subsurface sediments.</title>
        <authorList>
            <person name="Hernsdorf A.W."/>
            <person name="Amano Y."/>
            <person name="Miyakawa K."/>
            <person name="Ise K."/>
            <person name="Suzuki Y."/>
            <person name="Anantharaman K."/>
            <person name="Probst A."/>
            <person name="Burstein D."/>
            <person name="Thomas B.C."/>
            <person name="Banfield J.F."/>
        </authorList>
    </citation>
    <scope>NUCLEOTIDE SEQUENCE [LARGE SCALE GENOMIC DNA]</scope>
    <source>
        <strain evidence="3">HGW-Wallbacteria-1</strain>
    </source>
</reference>
<dbReference type="GO" id="GO:0009052">
    <property type="term" value="P:pentose-phosphate shunt, non-oxidative branch"/>
    <property type="evidence" value="ECO:0007669"/>
    <property type="project" value="TreeGrafter"/>
</dbReference>
<dbReference type="Gene3D" id="3.40.1400.10">
    <property type="entry name" value="Sugar-phosphate isomerase, RpiB/LacA/LacB"/>
    <property type="match status" value="1"/>
</dbReference>
<dbReference type="NCBIfam" id="NF004051">
    <property type="entry name" value="PRK05571.1"/>
    <property type="match status" value="1"/>
</dbReference>
<dbReference type="PANTHER" id="PTHR30345">
    <property type="entry name" value="RIBOSE-5-PHOSPHATE ISOMERASE B"/>
    <property type="match status" value="1"/>
</dbReference>
<dbReference type="Proteomes" id="UP000233256">
    <property type="component" value="Unassembled WGS sequence"/>
</dbReference>
<comment type="caution">
    <text evidence="3">The sequence shown here is derived from an EMBL/GenBank/DDBJ whole genome shotgun (WGS) entry which is preliminary data.</text>
</comment>
<evidence type="ECO:0000313" key="3">
    <source>
        <dbReference type="EMBL" id="PKK88632.1"/>
    </source>
</evidence>
<dbReference type="InterPro" id="IPR003500">
    <property type="entry name" value="RpiB_LacA_LacB"/>
</dbReference>
<dbReference type="GO" id="GO:0004751">
    <property type="term" value="F:ribose-5-phosphate isomerase activity"/>
    <property type="evidence" value="ECO:0007669"/>
    <property type="project" value="TreeGrafter"/>
</dbReference>
<keyword evidence="2 3" id="KW-0413">Isomerase</keyword>
<proteinExistence type="inferred from homology"/>
<dbReference type="InterPro" id="IPR036569">
    <property type="entry name" value="RpiB_LacA_LacB_sf"/>
</dbReference>
<dbReference type="NCBIfam" id="TIGR01120">
    <property type="entry name" value="rpiB"/>
    <property type="match status" value="1"/>
</dbReference>
<dbReference type="PIRSF" id="PIRSF005384">
    <property type="entry name" value="RpiB_LacA_B"/>
    <property type="match status" value="1"/>
</dbReference>
<dbReference type="GO" id="GO:0019316">
    <property type="term" value="P:D-allose catabolic process"/>
    <property type="evidence" value="ECO:0007669"/>
    <property type="project" value="TreeGrafter"/>
</dbReference>
<accession>A0A2N1PK25</accession>
<organism evidence="3 4">
    <name type="scientific">Candidatus Wallbacteria bacterium HGW-Wallbacteria-1</name>
    <dbReference type="NCBI Taxonomy" id="2013854"/>
    <lineage>
        <taxon>Bacteria</taxon>
        <taxon>Candidatus Walliibacteriota</taxon>
    </lineage>
</organism>
<dbReference type="EMBL" id="PGXC01000039">
    <property type="protein sequence ID" value="PKK88632.1"/>
    <property type="molecule type" value="Genomic_DNA"/>
</dbReference>
<protein>
    <submittedName>
        <fullName evidence="3">Ribose 5-phosphate isomerase B</fullName>
    </submittedName>
</protein>
<dbReference type="InterPro" id="IPR004785">
    <property type="entry name" value="RpiB"/>
</dbReference>
<comment type="similarity">
    <text evidence="1">Belongs to the LacAB/RpiB family.</text>
</comment>
<evidence type="ECO:0000256" key="2">
    <source>
        <dbReference type="ARBA" id="ARBA00023235"/>
    </source>
</evidence>
<dbReference type="PANTHER" id="PTHR30345:SF0">
    <property type="entry name" value="DNA DAMAGE-REPAIR_TOLERATION PROTEIN DRT102"/>
    <property type="match status" value="1"/>
</dbReference>
<evidence type="ECO:0000256" key="1">
    <source>
        <dbReference type="ARBA" id="ARBA00008754"/>
    </source>
</evidence>
<dbReference type="AlphaFoldDB" id="A0A2N1PK25"/>
<dbReference type="Pfam" id="PF02502">
    <property type="entry name" value="LacAB_rpiB"/>
    <property type="match status" value="1"/>
</dbReference>
<gene>
    <name evidence="3" type="primary">rpiB</name>
    <name evidence="3" type="ORF">CVV64_17995</name>
</gene>
<dbReference type="SUPFAM" id="SSF89623">
    <property type="entry name" value="Ribose/Galactose isomerase RpiB/AlsB"/>
    <property type="match status" value="1"/>
</dbReference>
<evidence type="ECO:0000313" key="4">
    <source>
        <dbReference type="Proteomes" id="UP000233256"/>
    </source>
</evidence>
<sequence length="151" mass="16303">MIIAMASDHGGYELKEDLKKHLSSQGHFITDYGTHSKDAVDYPDFALLAAEAVSTGLVEVAIVVDGAGIGSAMAAGKVPGVRPACCNDIYMAANSREHNYANLLTLGSMVVGSGKAKKIVDVWLSTPWGEERHKRRIDKIMAIEAKYLVRK</sequence>
<name>A0A2N1PK25_9BACT</name>